<evidence type="ECO:0000313" key="8">
    <source>
        <dbReference type="EMBL" id="CAF1002089.1"/>
    </source>
</evidence>
<dbReference type="InterPro" id="IPR030378">
    <property type="entry name" value="G_CP_dom"/>
</dbReference>
<dbReference type="PRINTS" id="PR00326">
    <property type="entry name" value="GTP1OBG"/>
</dbReference>
<dbReference type="CDD" id="cd04178">
    <property type="entry name" value="Nucleostemin_like"/>
    <property type="match status" value="1"/>
</dbReference>
<evidence type="ECO:0000256" key="1">
    <source>
        <dbReference type="ARBA" id="ARBA00004123"/>
    </source>
</evidence>
<proteinExistence type="predicted"/>
<dbReference type="GO" id="GO:0005525">
    <property type="term" value="F:GTP binding"/>
    <property type="evidence" value="ECO:0007669"/>
    <property type="project" value="UniProtKB-KW"/>
</dbReference>
<dbReference type="InterPro" id="IPR050755">
    <property type="entry name" value="TRAFAC_YlqF/YawG_RiboMat"/>
</dbReference>
<reference evidence="8" key="1">
    <citation type="submission" date="2021-02" db="EMBL/GenBank/DDBJ databases">
        <authorList>
            <person name="Nowell W R."/>
        </authorList>
    </citation>
    <scope>NUCLEOTIDE SEQUENCE</scope>
</reference>
<gene>
    <name evidence="8" type="ORF">ZHD862_LOCUS12582</name>
</gene>
<dbReference type="InterPro" id="IPR006073">
    <property type="entry name" value="GTP-bd"/>
</dbReference>
<evidence type="ECO:0000313" key="9">
    <source>
        <dbReference type="Proteomes" id="UP000663864"/>
    </source>
</evidence>
<dbReference type="Proteomes" id="UP000663864">
    <property type="component" value="Unassembled WGS sequence"/>
</dbReference>
<dbReference type="PANTHER" id="PTHR11089">
    <property type="entry name" value="GTP-BINDING PROTEIN-RELATED"/>
    <property type="match status" value="1"/>
</dbReference>
<dbReference type="SUPFAM" id="SSF52540">
    <property type="entry name" value="P-loop containing nucleoside triphosphate hydrolases"/>
    <property type="match status" value="1"/>
</dbReference>
<evidence type="ECO:0000259" key="7">
    <source>
        <dbReference type="PROSITE" id="PS51721"/>
    </source>
</evidence>
<dbReference type="FunFam" id="3.40.50.300:FF:000493">
    <property type="entry name" value="Guanine nucleotide-binding protein-like 3-like protein"/>
    <property type="match status" value="1"/>
</dbReference>
<keyword evidence="5" id="KW-0539">Nucleus</keyword>
<evidence type="ECO:0000256" key="6">
    <source>
        <dbReference type="SAM" id="MobiDB-lite"/>
    </source>
</evidence>
<dbReference type="Pfam" id="PF01926">
    <property type="entry name" value="MMR_HSR1"/>
    <property type="match status" value="1"/>
</dbReference>
<sequence>MSKEARKYSENKKKKPTDIKIPKLTPSKKDLIQITEETKKQFEQERPKSLESMMIDIERRQNKFEHEQISLNEQDQFISDIDDGQEKSRKTFYREFKKVIDASDIIIEVLDARDPLGCRCSQVEEIVLTSGKNKKLILLLNKIDLIPRDNLDKWLKYLRNEFPTIAFRSSTQNQRDRLGHITTSIKACDEHLLKSSNKCIGASTLMNLLSNYCRRNDIKTSITVGIVGFPNVGKSSVINSLKRTQACQTGSTPGVTKQMQTIKLDKLIKLFDSPGIVMSKETNPASLILRNCIRIETIDNPLPAIELLLHRCTKEQMILQYNLSDFQDANDFLSKMAMKMGSLKKGGVPDIHKAAQRVLSDWTNGKLTYFTEPPERTNEIISTELVTQMKEAFDIDVLLNNEDEQLKDLENNLFTEITLSELTSTQTTVETNEEENLSENENSIVAAMDEDDENHRATIKTSDQIHFTVQAMDKTKHLLKKQAIDLADQQHDNEIRRSIYRSNLTRQQEFKKIKKNQKKLEKSTESLGDALNSIIRLTPTTTTNDLVDD</sequence>
<feature type="domain" description="CP-type G" evidence="7">
    <location>
        <begin position="93"/>
        <end position="279"/>
    </location>
</feature>
<evidence type="ECO:0000256" key="5">
    <source>
        <dbReference type="ARBA" id="ARBA00023242"/>
    </source>
</evidence>
<dbReference type="Gene3D" id="3.40.50.300">
    <property type="entry name" value="P-loop containing nucleotide triphosphate hydrolases"/>
    <property type="match status" value="1"/>
</dbReference>
<name>A0A814GVU9_9BILA</name>
<dbReference type="FunFam" id="1.10.1580.10:FF:000002">
    <property type="entry name" value="Guanine nucleotide-binding protein-like 3 (nucleolar)-like"/>
    <property type="match status" value="1"/>
</dbReference>
<dbReference type="InterPro" id="IPR023179">
    <property type="entry name" value="GTP-bd_ortho_bundle_sf"/>
</dbReference>
<dbReference type="EMBL" id="CAJNOT010000498">
    <property type="protein sequence ID" value="CAF1002089.1"/>
    <property type="molecule type" value="Genomic_DNA"/>
</dbReference>
<dbReference type="PROSITE" id="PS51721">
    <property type="entry name" value="G_CP"/>
    <property type="match status" value="1"/>
</dbReference>
<keyword evidence="2" id="KW-0547">Nucleotide-binding</keyword>
<accession>A0A814GVU9</accession>
<dbReference type="AlphaFoldDB" id="A0A814GVU9"/>
<organism evidence="8 9">
    <name type="scientific">Rotaria sordida</name>
    <dbReference type="NCBI Taxonomy" id="392033"/>
    <lineage>
        <taxon>Eukaryota</taxon>
        <taxon>Metazoa</taxon>
        <taxon>Spiralia</taxon>
        <taxon>Gnathifera</taxon>
        <taxon>Rotifera</taxon>
        <taxon>Eurotatoria</taxon>
        <taxon>Bdelloidea</taxon>
        <taxon>Philodinida</taxon>
        <taxon>Philodinidae</taxon>
        <taxon>Rotaria</taxon>
    </lineage>
</organism>
<keyword evidence="3" id="KW-0175">Coiled coil</keyword>
<dbReference type="GO" id="GO:0005730">
    <property type="term" value="C:nucleolus"/>
    <property type="evidence" value="ECO:0007669"/>
    <property type="project" value="TreeGrafter"/>
</dbReference>
<comment type="subcellular location">
    <subcellularLocation>
        <location evidence="1">Nucleus</location>
    </subcellularLocation>
</comment>
<dbReference type="InterPro" id="IPR027417">
    <property type="entry name" value="P-loop_NTPase"/>
</dbReference>
<comment type="caution">
    <text evidence="8">The sequence shown here is derived from an EMBL/GenBank/DDBJ whole genome shotgun (WGS) entry which is preliminary data.</text>
</comment>
<dbReference type="PANTHER" id="PTHR11089:SF30">
    <property type="entry name" value="GUANINE NUCLEOTIDE-BINDING PROTEIN-LIKE 3 HOMOLOG"/>
    <property type="match status" value="1"/>
</dbReference>
<evidence type="ECO:0000256" key="3">
    <source>
        <dbReference type="ARBA" id="ARBA00023054"/>
    </source>
</evidence>
<keyword evidence="4" id="KW-0342">GTP-binding</keyword>
<evidence type="ECO:0000256" key="4">
    <source>
        <dbReference type="ARBA" id="ARBA00023134"/>
    </source>
</evidence>
<feature type="region of interest" description="Disordered" evidence="6">
    <location>
        <begin position="1"/>
        <end position="22"/>
    </location>
</feature>
<protein>
    <recommendedName>
        <fullName evidence="7">CP-type G domain-containing protein</fullName>
    </recommendedName>
</protein>
<evidence type="ECO:0000256" key="2">
    <source>
        <dbReference type="ARBA" id="ARBA00022741"/>
    </source>
</evidence>
<dbReference type="Gene3D" id="1.10.1580.10">
    <property type="match status" value="1"/>
</dbReference>